<dbReference type="AlphaFoldDB" id="A0A2A5S1D2"/>
<dbReference type="EMBL" id="JXJX01000005">
    <property type="protein sequence ID" value="PCS07259.1"/>
    <property type="molecule type" value="Genomic_DNA"/>
</dbReference>
<keyword evidence="3" id="KW-1185">Reference proteome</keyword>
<dbReference type="RefSeq" id="WP_068161119.1">
    <property type="nucleotide sequence ID" value="NZ_JXJX01000005.1"/>
</dbReference>
<dbReference type="STRING" id="1348632.GCA_001591745_00549"/>
<gene>
    <name evidence="2" type="ORF">RU87_GL001312</name>
</gene>
<proteinExistence type="predicted"/>
<accession>A0A2A5S1D2</accession>
<protein>
    <submittedName>
        <fullName evidence="2">Uncharacterized protein</fullName>
    </submittedName>
</protein>
<sequence length="86" mass="9741">MDIVEELIKRAQKELQKIKIQTLGKTGTVTSYQQRNKRQKKTNLVSETAKNSISNNSSELKAAIKGKFGDKLSDTFDHQKKLLAHL</sequence>
<reference evidence="2 3" key="1">
    <citation type="submission" date="2014-12" db="EMBL/GenBank/DDBJ databases">
        <title>Draft genome sequences of 10 type strains of Lactococcus.</title>
        <authorList>
            <person name="Sun Z."/>
            <person name="Zhong Z."/>
            <person name="Liu W."/>
            <person name="Zhang W."/>
            <person name="Zhang H."/>
        </authorList>
    </citation>
    <scope>NUCLEOTIDE SEQUENCE [LARGE SCALE GENOMIC DNA]</scope>
    <source>
        <strain evidence="2 3">DSM 20686</strain>
    </source>
</reference>
<evidence type="ECO:0000256" key="1">
    <source>
        <dbReference type="SAM" id="MobiDB-lite"/>
    </source>
</evidence>
<comment type="caution">
    <text evidence="2">The sequence shown here is derived from an EMBL/GenBank/DDBJ whole genome shotgun (WGS) entry which is preliminary data.</text>
</comment>
<name>A0A2A5S1D2_9LACT</name>
<feature type="region of interest" description="Disordered" evidence="1">
    <location>
        <begin position="31"/>
        <end position="50"/>
    </location>
</feature>
<organism evidence="2 3">
    <name type="scientific">Pseudolactococcus plantarum</name>
    <dbReference type="NCBI Taxonomy" id="1365"/>
    <lineage>
        <taxon>Bacteria</taxon>
        <taxon>Bacillati</taxon>
        <taxon>Bacillota</taxon>
        <taxon>Bacilli</taxon>
        <taxon>Lactobacillales</taxon>
        <taxon>Streptococcaceae</taxon>
        <taxon>Pseudolactococcus</taxon>
    </lineage>
</organism>
<dbReference type="Proteomes" id="UP000242246">
    <property type="component" value="Unassembled WGS sequence"/>
</dbReference>
<evidence type="ECO:0000313" key="2">
    <source>
        <dbReference type="EMBL" id="PCS07259.1"/>
    </source>
</evidence>
<evidence type="ECO:0000313" key="3">
    <source>
        <dbReference type="Proteomes" id="UP000242246"/>
    </source>
</evidence>